<gene>
    <name evidence="1" type="ORF">DCAR_0622962</name>
</gene>
<proteinExistence type="predicted"/>
<dbReference type="PANTHER" id="PTHR35461">
    <property type="entry name" value="BNAANNG14610D PROTEIN"/>
    <property type="match status" value="1"/>
</dbReference>
<accession>A0A161YAR2</accession>
<name>A0A161YAR2_DAUCS</name>
<evidence type="ECO:0000313" key="2">
    <source>
        <dbReference type="Proteomes" id="UP000077755"/>
    </source>
</evidence>
<reference evidence="1" key="1">
    <citation type="journal article" date="2016" name="Nat. Genet.">
        <title>A high-quality carrot genome assembly provides new insights into carotenoid accumulation and asterid genome evolution.</title>
        <authorList>
            <person name="Iorizzo M."/>
            <person name="Ellison S."/>
            <person name="Senalik D."/>
            <person name="Zeng P."/>
            <person name="Satapoomin P."/>
            <person name="Huang J."/>
            <person name="Bowman M."/>
            <person name="Iovene M."/>
            <person name="Sanseverino W."/>
            <person name="Cavagnaro P."/>
            <person name="Yildiz M."/>
            <person name="Macko-Podgorni A."/>
            <person name="Moranska E."/>
            <person name="Grzebelus E."/>
            <person name="Grzebelus D."/>
            <person name="Ashrafi H."/>
            <person name="Zheng Z."/>
            <person name="Cheng S."/>
            <person name="Spooner D."/>
            <person name="Van Deynze A."/>
            <person name="Simon P."/>
        </authorList>
    </citation>
    <scope>NUCLEOTIDE SEQUENCE</scope>
    <source>
        <tissue evidence="1">Leaf</tissue>
    </source>
</reference>
<dbReference type="Gramene" id="KZM89579">
    <property type="protein sequence ID" value="KZM89579"/>
    <property type="gene ID" value="DCAR_023058"/>
</dbReference>
<reference evidence="1" key="2">
    <citation type="submission" date="2022-03" db="EMBL/GenBank/DDBJ databases">
        <title>Draft title - Genomic analysis of global carrot germplasm unveils the trajectory of domestication and the origin of high carotenoid orange carrot.</title>
        <authorList>
            <person name="Iorizzo M."/>
            <person name="Ellison S."/>
            <person name="Senalik D."/>
            <person name="Macko-Podgorni A."/>
            <person name="Grzebelus D."/>
            <person name="Bostan H."/>
            <person name="Rolling W."/>
            <person name="Curaba J."/>
            <person name="Simon P."/>
        </authorList>
    </citation>
    <scope>NUCLEOTIDE SEQUENCE</scope>
    <source>
        <tissue evidence="1">Leaf</tissue>
    </source>
</reference>
<protein>
    <submittedName>
        <fullName evidence="1">Uncharacterized protein</fullName>
    </submittedName>
</protein>
<dbReference type="AlphaFoldDB" id="A0A161YAR2"/>
<dbReference type="EMBL" id="CP093348">
    <property type="protein sequence ID" value="WOH03563.1"/>
    <property type="molecule type" value="Genomic_DNA"/>
</dbReference>
<evidence type="ECO:0000313" key="1">
    <source>
        <dbReference type="EMBL" id="WOH03563.1"/>
    </source>
</evidence>
<dbReference type="Proteomes" id="UP000077755">
    <property type="component" value="Chromosome 6"/>
</dbReference>
<organism evidence="1 2">
    <name type="scientific">Daucus carota subsp. sativus</name>
    <name type="common">Carrot</name>
    <dbReference type="NCBI Taxonomy" id="79200"/>
    <lineage>
        <taxon>Eukaryota</taxon>
        <taxon>Viridiplantae</taxon>
        <taxon>Streptophyta</taxon>
        <taxon>Embryophyta</taxon>
        <taxon>Tracheophyta</taxon>
        <taxon>Spermatophyta</taxon>
        <taxon>Magnoliopsida</taxon>
        <taxon>eudicotyledons</taxon>
        <taxon>Gunneridae</taxon>
        <taxon>Pentapetalae</taxon>
        <taxon>asterids</taxon>
        <taxon>campanulids</taxon>
        <taxon>Apiales</taxon>
        <taxon>Apiaceae</taxon>
        <taxon>Apioideae</taxon>
        <taxon>Scandiceae</taxon>
        <taxon>Daucinae</taxon>
        <taxon>Daucus</taxon>
        <taxon>Daucus sect. Daucus</taxon>
    </lineage>
</organism>
<dbReference type="OrthoDB" id="1928787at2759"/>
<dbReference type="PANTHER" id="PTHR35461:SF1">
    <property type="entry name" value="LOW PROTEIN: ATP-DEPENDENT RNA HELICASE-LIKE PROTEIN"/>
    <property type="match status" value="1"/>
</dbReference>
<sequence length="156" mass="18335">MQHSCKLYTESIQKREPGCGELICKKKKKSTYTAHRSVVVHKEHVVVKTIQEVKIKEEEKPARVNEKIRGGFVGQNARERSYILAKKIKELEMLDAYNMDHVFDVQEVLHHYSHLTSPVYLDIVDKFFINMYPDFYLPLPPVHVNKLMRRLNTVKV</sequence>
<keyword evidence="2" id="KW-1185">Reference proteome</keyword>
<dbReference type="KEGG" id="dcr:108225666"/>